<dbReference type="Proteomes" id="UP000652761">
    <property type="component" value="Unassembled WGS sequence"/>
</dbReference>
<keyword evidence="2" id="KW-1185">Reference proteome</keyword>
<proteinExistence type="predicted"/>
<organism evidence="1 2">
    <name type="scientific">Colocasia esculenta</name>
    <name type="common">Wild taro</name>
    <name type="synonym">Arum esculentum</name>
    <dbReference type="NCBI Taxonomy" id="4460"/>
    <lineage>
        <taxon>Eukaryota</taxon>
        <taxon>Viridiplantae</taxon>
        <taxon>Streptophyta</taxon>
        <taxon>Embryophyta</taxon>
        <taxon>Tracheophyta</taxon>
        <taxon>Spermatophyta</taxon>
        <taxon>Magnoliopsida</taxon>
        <taxon>Liliopsida</taxon>
        <taxon>Araceae</taxon>
        <taxon>Aroideae</taxon>
        <taxon>Colocasieae</taxon>
        <taxon>Colocasia</taxon>
    </lineage>
</organism>
<sequence>MTLCYCPNRFPLLLQVRDLSMPTAWRTPSNRRAGLRVPGNGNNLSRGQALKCLAPGKKRTGRATTIEIDTTGS</sequence>
<accession>A0A843U6W4</accession>
<comment type="caution">
    <text evidence="1">The sequence shown here is derived from an EMBL/GenBank/DDBJ whole genome shotgun (WGS) entry which is preliminary data.</text>
</comment>
<evidence type="ECO:0000313" key="2">
    <source>
        <dbReference type="Proteomes" id="UP000652761"/>
    </source>
</evidence>
<gene>
    <name evidence="1" type="ORF">Taro_010156</name>
</gene>
<dbReference type="AlphaFoldDB" id="A0A843U6W4"/>
<name>A0A843U6W4_COLES</name>
<dbReference type="EMBL" id="NMUH01000364">
    <property type="protein sequence ID" value="MQL77740.1"/>
    <property type="molecule type" value="Genomic_DNA"/>
</dbReference>
<reference evidence="1" key="1">
    <citation type="submission" date="2017-07" db="EMBL/GenBank/DDBJ databases">
        <title>Taro Niue Genome Assembly and Annotation.</title>
        <authorList>
            <person name="Atibalentja N."/>
            <person name="Keating K."/>
            <person name="Fields C.J."/>
        </authorList>
    </citation>
    <scope>NUCLEOTIDE SEQUENCE</scope>
    <source>
        <strain evidence="1">Niue_2</strain>
        <tissue evidence="1">Leaf</tissue>
    </source>
</reference>
<protein>
    <submittedName>
        <fullName evidence="1">Uncharacterized protein</fullName>
    </submittedName>
</protein>
<evidence type="ECO:0000313" key="1">
    <source>
        <dbReference type="EMBL" id="MQL77740.1"/>
    </source>
</evidence>